<accession>A0A7J4JKE1</accession>
<dbReference type="Proteomes" id="UP000564964">
    <property type="component" value="Unassembled WGS sequence"/>
</dbReference>
<sequence length="185" mass="21360">MAELNYDEIRRIHRLEKNTSKLVEVEPDFYNALAEFLDAEKESYLESLRDFSVAKSRDFTNLKKMVEEIFAMREKKILSRALIASRTKEASEEHMAQPERRLFNEIMKLLDAHEGLLNGFFAANASGNKRARKLERVSIKILADIPSFVGIDMKEYGPYSKGQKAELPYEIAKLLDGRKLAEIEE</sequence>
<dbReference type="Gene3D" id="3.40.5.50">
    <property type="match status" value="1"/>
</dbReference>
<dbReference type="AlphaFoldDB" id="A0A7J4JKE1"/>
<dbReference type="Proteomes" id="UP000678237">
    <property type="component" value="Unassembled WGS sequence"/>
</dbReference>
<evidence type="ECO:0000259" key="1">
    <source>
        <dbReference type="Pfam" id="PF22090"/>
    </source>
</evidence>
<organism evidence="2 4">
    <name type="scientific">Candidatus Iainarchaeum sp</name>
    <dbReference type="NCBI Taxonomy" id="3101447"/>
    <lineage>
        <taxon>Archaea</taxon>
        <taxon>Candidatus Iainarchaeota</taxon>
        <taxon>Candidatus Iainarchaeia</taxon>
        <taxon>Candidatus Iainarchaeales</taxon>
        <taxon>Candidatus Iainarchaeaceae</taxon>
        <taxon>Candidatus Iainarchaeum</taxon>
    </lineage>
</organism>
<feature type="domain" description="Gins51 C-terminal" evidence="1">
    <location>
        <begin position="138"/>
        <end position="182"/>
    </location>
</feature>
<protein>
    <submittedName>
        <fullName evidence="2">DNA replication complex GINS family protein</fullName>
    </submittedName>
</protein>
<reference evidence="3" key="3">
    <citation type="submission" date="2021-05" db="EMBL/GenBank/DDBJ databases">
        <title>Protein family content uncovers lineage relationships and bacterial pathway maintenance mechanisms in DPANN archaea.</title>
        <authorList>
            <person name="Castelle C.J."/>
            <person name="Meheust R."/>
            <person name="Jaffe A.L."/>
            <person name="Seitz K."/>
            <person name="Gong X."/>
            <person name="Baker B.J."/>
            <person name="Banfield J.F."/>
        </authorList>
    </citation>
    <scope>NUCLEOTIDE SEQUENCE</scope>
    <source>
        <strain evidence="3">RIFCSPLOWO2_01_FULL_58_19</strain>
    </source>
</reference>
<reference evidence="3" key="2">
    <citation type="submission" date="2021-03" db="EMBL/GenBank/DDBJ databases">
        <authorList>
            <person name="Jaffe A."/>
        </authorList>
    </citation>
    <scope>NUCLEOTIDE SEQUENCE</scope>
    <source>
        <strain evidence="3">RIFCSPLOWO2_01_FULL_58_19</strain>
    </source>
</reference>
<name>A0A7J4JKE1_9ARCH</name>
<dbReference type="EMBL" id="DUGH01000125">
    <property type="protein sequence ID" value="HIH16795.1"/>
    <property type="molecule type" value="Genomic_DNA"/>
</dbReference>
<evidence type="ECO:0000313" key="4">
    <source>
        <dbReference type="Proteomes" id="UP000564964"/>
    </source>
</evidence>
<dbReference type="Gene3D" id="1.20.58.1030">
    <property type="match status" value="1"/>
</dbReference>
<evidence type="ECO:0000313" key="2">
    <source>
        <dbReference type="EMBL" id="HIH16795.1"/>
    </source>
</evidence>
<dbReference type="InterPro" id="IPR054314">
    <property type="entry name" value="Gins51_C"/>
</dbReference>
<dbReference type="CDD" id="cd21695">
    <property type="entry name" value="GINS_B_archaea_Gins51"/>
    <property type="match status" value="1"/>
</dbReference>
<reference evidence="4" key="1">
    <citation type="journal article" date="2020" name="bioRxiv">
        <title>A rank-normalized archaeal taxonomy based on genome phylogeny resolves widespread incomplete and uneven classifications.</title>
        <authorList>
            <person name="Rinke C."/>
            <person name="Chuvochina M."/>
            <person name="Mussig A.J."/>
            <person name="Chaumeil P.-A."/>
            <person name="Waite D.W."/>
            <person name="Whitman W.B."/>
            <person name="Parks D.H."/>
            <person name="Hugenholtz P."/>
        </authorList>
    </citation>
    <scope>NUCLEOTIDE SEQUENCE [LARGE SCALE GENOMIC DNA]</scope>
</reference>
<evidence type="ECO:0000313" key="3">
    <source>
        <dbReference type="EMBL" id="MBS3062421.1"/>
    </source>
</evidence>
<gene>
    <name evidence="2" type="ORF">HA252_05300</name>
    <name evidence="3" type="ORF">J4203_00985</name>
</gene>
<dbReference type="Pfam" id="PF22090">
    <property type="entry name" value="Gins51_C"/>
    <property type="match status" value="1"/>
</dbReference>
<dbReference type="EMBL" id="JAGVWE010000002">
    <property type="protein sequence ID" value="MBS3062421.1"/>
    <property type="molecule type" value="Genomic_DNA"/>
</dbReference>
<comment type="caution">
    <text evidence="2">The sequence shown here is derived from an EMBL/GenBank/DDBJ whole genome shotgun (WGS) entry which is preliminary data.</text>
</comment>
<dbReference type="CDD" id="cd11714">
    <property type="entry name" value="GINS_A_archaea"/>
    <property type="match status" value="1"/>
</dbReference>
<proteinExistence type="predicted"/>